<dbReference type="EMBL" id="QLYR01000024">
    <property type="protein sequence ID" value="RAQ21821.1"/>
    <property type="molecule type" value="Genomic_DNA"/>
</dbReference>
<gene>
    <name evidence="2" type="ORF">DPQ25_14180</name>
</gene>
<evidence type="ECO:0000313" key="2">
    <source>
        <dbReference type="EMBL" id="RAQ21821.1"/>
    </source>
</evidence>
<dbReference type="RefSeq" id="WP_112333825.1">
    <property type="nucleotide sequence ID" value="NZ_QLYR01000024.1"/>
</dbReference>
<comment type="caution">
    <text evidence="2">The sequence shown here is derived from an EMBL/GenBank/DDBJ whole genome shotgun (WGS) entry which is preliminary data.</text>
</comment>
<feature type="compositionally biased region" description="Low complexity" evidence="1">
    <location>
        <begin position="127"/>
        <end position="140"/>
    </location>
</feature>
<evidence type="ECO:0000256" key="1">
    <source>
        <dbReference type="SAM" id="MobiDB-lite"/>
    </source>
</evidence>
<keyword evidence="3" id="KW-1185">Reference proteome</keyword>
<accession>A0A328U7K4</accession>
<name>A0A328U7K4_9FIRM</name>
<reference evidence="2 3" key="1">
    <citation type="submission" date="2018-06" db="EMBL/GenBank/DDBJ databases">
        <title>Noncontiguous genome sequence of Ruminococcaceae bacterium ASD2818.</title>
        <authorList>
            <person name="Chaplin A.V."/>
            <person name="Sokolova S.R."/>
            <person name="Kochetkova T.O."/>
            <person name="Goltsov A.Y."/>
            <person name="Trofimov D.Y."/>
            <person name="Efimov B.A."/>
        </authorList>
    </citation>
    <scope>NUCLEOTIDE SEQUENCE [LARGE SCALE GENOMIC DNA]</scope>
    <source>
        <strain evidence="2 3">ASD2818</strain>
    </source>
</reference>
<dbReference type="AlphaFoldDB" id="A0A328U7K4"/>
<organism evidence="2 3">
    <name type="scientific">Hydrogeniiclostridium mannosilyticum</name>
    <dbReference type="NCBI Taxonomy" id="2764322"/>
    <lineage>
        <taxon>Bacteria</taxon>
        <taxon>Bacillati</taxon>
        <taxon>Bacillota</taxon>
        <taxon>Clostridia</taxon>
        <taxon>Eubacteriales</taxon>
        <taxon>Acutalibacteraceae</taxon>
        <taxon>Hydrogeniiclostridium</taxon>
    </lineage>
</organism>
<sequence>MPNRIISEKIRTSKSINALSDFQFRLWTYLLTYVDDYGRGSADPELLKGFVFPRRNGVREQDIQKGLEALERNGSILLYDVAGEPYFCLPNWGKYQRIQTKKSKFPEPSENDISRWSTVTHGDSPLESNPESNPNPNTNTKGMRGRVSRFQKPTVEEVRSFCKEQGYALDADYFCNYYESNGWKVGKNDMKDWKATVRNWVKRERAEQSKTGTGAETTYNIEAFEQSGAFDDLDWRP</sequence>
<protein>
    <recommendedName>
        <fullName evidence="4">Replication protein</fullName>
    </recommendedName>
</protein>
<feature type="region of interest" description="Disordered" evidence="1">
    <location>
        <begin position="103"/>
        <end position="144"/>
    </location>
</feature>
<evidence type="ECO:0008006" key="4">
    <source>
        <dbReference type="Google" id="ProtNLM"/>
    </source>
</evidence>
<proteinExistence type="predicted"/>
<dbReference type="Proteomes" id="UP000249377">
    <property type="component" value="Unassembled WGS sequence"/>
</dbReference>
<evidence type="ECO:0000313" key="3">
    <source>
        <dbReference type="Proteomes" id="UP000249377"/>
    </source>
</evidence>